<dbReference type="AlphaFoldDB" id="A0A844ZT76"/>
<keyword evidence="2" id="KW-1185">Reference proteome</keyword>
<proteinExistence type="predicted"/>
<gene>
    <name evidence="1" type="ORF">GRI41_11855</name>
</gene>
<dbReference type="EMBL" id="WTYX01000002">
    <property type="protein sequence ID" value="MXO91521.1"/>
    <property type="molecule type" value="Genomic_DNA"/>
</dbReference>
<accession>A0A844ZT76</accession>
<evidence type="ECO:0000313" key="1">
    <source>
        <dbReference type="EMBL" id="MXO91521.1"/>
    </source>
</evidence>
<dbReference type="OrthoDB" id="7392093at2"/>
<name>A0A844ZT76_9SPHN</name>
<evidence type="ECO:0000313" key="2">
    <source>
        <dbReference type="Proteomes" id="UP000442714"/>
    </source>
</evidence>
<organism evidence="1 2">
    <name type="scientific">Pontixanthobacter aquaemixtae</name>
    <dbReference type="NCBI Taxonomy" id="1958940"/>
    <lineage>
        <taxon>Bacteria</taxon>
        <taxon>Pseudomonadati</taxon>
        <taxon>Pseudomonadota</taxon>
        <taxon>Alphaproteobacteria</taxon>
        <taxon>Sphingomonadales</taxon>
        <taxon>Erythrobacteraceae</taxon>
        <taxon>Pontixanthobacter</taxon>
    </lineage>
</organism>
<sequence>MSIFKTDMPRNFAIGFFVGALIVAFQISPELGQQIIPEAVAATIL</sequence>
<dbReference type="Proteomes" id="UP000442714">
    <property type="component" value="Unassembled WGS sequence"/>
</dbReference>
<reference evidence="1 2" key="1">
    <citation type="submission" date="2019-12" db="EMBL/GenBank/DDBJ databases">
        <title>Genomic-based taxomic classification of the family Erythrobacteraceae.</title>
        <authorList>
            <person name="Xu L."/>
        </authorList>
    </citation>
    <scope>NUCLEOTIDE SEQUENCE [LARGE SCALE GENOMIC DNA]</scope>
    <source>
        <strain evidence="1 2">KCTC 52763</strain>
    </source>
</reference>
<comment type="caution">
    <text evidence="1">The sequence shown here is derived from an EMBL/GenBank/DDBJ whole genome shotgun (WGS) entry which is preliminary data.</text>
</comment>
<protein>
    <submittedName>
        <fullName evidence="1">Uncharacterized protein</fullName>
    </submittedName>
</protein>
<dbReference type="RefSeq" id="WP_160605190.1">
    <property type="nucleotide sequence ID" value="NZ_WTYX01000002.1"/>
</dbReference>